<keyword evidence="5" id="KW-1185">Reference proteome</keyword>
<keyword evidence="2" id="KW-1133">Transmembrane helix</keyword>
<proteinExistence type="predicted"/>
<name>A0A1I7RV36_BURXY</name>
<dbReference type="WBParaSite" id="BXY_0459700.1">
    <property type="protein sequence ID" value="BXY_0459700.1"/>
    <property type="gene ID" value="BXY_0459700"/>
</dbReference>
<dbReference type="Proteomes" id="UP000582659">
    <property type="component" value="Unassembled WGS sequence"/>
</dbReference>
<feature type="region of interest" description="Disordered" evidence="1">
    <location>
        <begin position="1"/>
        <end position="40"/>
    </location>
</feature>
<feature type="transmembrane region" description="Helical" evidence="2">
    <location>
        <begin position="96"/>
        <end position="112"/>
    </location>
</feature>
<dbReference type="OrthoDB" id="10490870at2759"/>
<evidence type="ECO:0000313" key="6">
    <source>
        <dbReference type="WBParaSite" id="BXY_0459700.1"/>
    </source>
</evidence>
<feature type="transmembrane region" description="Helical" evidence="2">
    <location>
        <begin position="117"/>
        <end position="135"/>
    </location>
</feature>
<dbReference type="AlphaFoldDB" id="A0A1I7RV36"/>
<keyword evidence="2" id="KW-0472">Membrane</keyword>
<protein>
    <submittedName>
        <fullName evidence="3">(pine wood nematode) hypothetical protein</fullName>
    </submittedName>
</protein>
<dbReference type="EMBL" id="CAJFCV020000003">
    <property type="protein sequence ID" value="CAG9105148.1"/>
    <property type="molecule type" value="Genomic_DNA"/>
</dbReference>
<feature type="transmembrane region" description="Helical" evidence="2">
    <location>
        <begin position="72"/>
        <end position="90"/>
    </location>
</feature>
<feature type="transmembrane region" description="Helical" evidence="2">
    <location>
        <begin position="173"/>
        <end position="196"/>
    </location>
</feature>
<dbReference type="Proteomes" id="UP000659654">
    <property type="component" value="Unassembled WGS sequence"/>
</dbReference>
<evidence type="ECO:0000256" key="2">
    <source>
        <dbReference type="SAM" id="Phobius"/>
    </source>
</evidence>
<evidence type="ECO:0000313" key="5">
    <source>
        <dbReference type="Proteomes" id="UP000659654"/>
    </source>
</evidence>
<gene>
    <name evidence="3" type="ORF">BXYJ_LOCUS5798</name>
</gene>
<accession>A0A1I7RV36</accession>
<keyword evidence="2" id="KW-0812">Transmembrane</keyword>
<feature type="transmembrane region" description="Helical" evidence="2">
    <location>
        <begin position="208"/>
        <end position="232"/>
    </location>
</feature>
<evidence type="ECO:0000256" key="1">
    <source>
        <dbReference type="SAM" id="MobiDB-lite"/>
    </source>
</evidence>
<reference evidence="6" key="1">
    <citation type="submission" date="2016-11" db="UniProtKB">
        <authorList>
            <consortium name="WormBaseParasite"/>
        </authorList>
    </citation>
    <scope>IDENTIFICATION</scope>
</reference>
<dbReference type="EMBL" id="CAJFDI010000003">
    <property type="protein sequence ID" value="CAD5219677.1"/>
    <property type="molecule type" value="Genomic_DNA"/>
</dbReference>
<evidence type="ECO:0000313" key="3">
    <source>
        <dbReference type="EMBL" id="CAD5219677.1"/>
    </source>
</evidence>
<sequence>MAGRILSPKIDFPGSDESFDDIDLTSNTPEPSRRQEQRPMLTPANHIVIHEVKGEPEETTDTATTYFEMNHLPFIAMCLLAASASLLLHRSLPMDVALLGCIYGIFSCYCLLRWKSVLRYIIPAIFVAFILGKAVTDLSELSIHWERTQNTIKPATNATNVHNKLPYFNVMSLGIRVLVLFVFAFVYDLLGFAVVDHYRPFFRSGYKMLAFVVCWITVLTGVLAGFVALLAYTGYVNFE</sequence>
<dbReference type="Proteomes" id="UP000095284">
    <property type="component" value="Unplaced"/>
</dbReference>
<evidence type="ECO:0000313" key="4">
    <source>
        <dbReference type="Proteomes" id="UP000095284"/>
    </source>
</evidence>
<reference evidence="3" key="2">
    <citation type="submission" date="2020-09" db="EMBL/GenBank/DDBJ databases">
        <authorList>
            <person name="Kikuchi T."/>
        </authorList>
    </citation>
    <scope>NUCLEOTIDE SEQUENCE</scope>
    <source>
        <strain evidence="3">Ka4C1</strain>
    </source>
</reference>
<organism evidence="4 6">
    <name type="scientific">Bursaphelenchus xylophilus</name>
    <name type="common">Pinewood nematode worm</name>
    <name type="synonym">Aphelenchoides xylophilus</name>
    <dbReference type="NCBI Taxonomy" id="6326"/>
    <lineage>
        <taxon>Eukaryota</taxon>
        <taxon>Metazoa</taxon>
        <taxon>Ecdysozoa</taxon>
        <taxon>Nematoda</taxon>
        <taxon>Chromadorea</taxon>
        <taxon>Rhabditida</taxon>
        <taxon>Tylenchina</taxon>
        <taxon>Tylenchomorpha</taxon>
        <taxon>Aphelenchoidea</taxon>
        <taxon>Aphelenchoididae</taxon>
        <taxon>Bursaphelenchus</taxon>
    </lineage>
</organism>